<reference evidence="2 3" key="1">
    <citation type="submission" date="2016-11" db="EMBL/GenBank/DDBJ databases">
        <authorList>
            <person name="Jaros S."/>
            <person name="Januszkiewicz K."/>
            <person name="Wedrychowicz H."/>
        </authorList>
    </citation>
    <scope>NUCLEOTIDE SEQUENCE [LARGE SCALE GENOMIC DNA]</scope>
    <source>
        <strain evidence="2 3">DSM 26883</strain>
    </source>
</reference>
<dbReference type="PROSITE" id="PS51257">
    <property type="entry name" value="PROKAR_LIPOPROTEIN"/>
    <property type="match status" value="1"/>
</dbReference>
<evidence type="ECO:0000313" key="2">
    <source>
        <dbReference type="EMBL" id="SHE93899.1"/>
    </source>
</evidence>
<organism evidence="2 3">
    <name type="scientific">Bacteroides faecichinchillae</name>
    <dbReference type="NCBI Taxonomy" id="871325"/>
    <lineage>
        <taxon>Bacteria</taxon>
        <taxon>Pseudomonadati</taxon>
        <taxon>Bacteroidota</taxon>
        <taxon>Bacteroidia</taxon>
        <taxon>Bacteroidales</taxon>
        <taxon>Bacteroidaceae</taxon>
        <taxon>Bacteroides</taxon>
    </lineage>
</organism>
<keyword evidence="3" id="KW-1185">Reference proteome</keyword>
<evidence type="ECO:0000313" key="3">
    <source>
        <dbReference type="Proteomes" id="UP000184436"/>
    </source>
</evidence>
<evidence type="ECO:0000256" key="1">
    <source>
        <dbReference type="SAM" id="Phobius"/>
    </source>
</evidence>
<proteinExistence type="predicted"/>
<evidence type="ECO:0008006" key="4">
    <source>
        <dbReference type="Google" id="ProtNLM"/>
    </source>
</evidence>
<dbReference type="STRING" id="871325.SAMN05444349_108109"/>
<sequence>MLKQETINNGGKKMKQRKYTIFSLLFLTTAIFISCDSVLEDEYTISNEQKQIEVRFAKSSLDGSSFTSASGVLIFWKNTLDDFFQSKIDDLAQYSNSKYNTGKSYPNDYSTVFATGYSPADMQNSSDFQVISLPNKSSGITDVCVAEKVISGSQTSLFHETMEFEHTLTKVYFTVQRDKTMEGSRDVRNITINIPKSYLPIEWNYDTKDNKYKINYKKTATDNLQFTHSDIIHSTGTEELGTAYLMLPTDNEGKLNNLHLTAEILLIDETQIERKIDSPLDIQLYEQDNVSPISNAKPGEAYEVCFQFQQNSFTLIARQLDNWEKGGLIYVPVKPGK</sequence>
<name>A0A1M4XK73_9BACE</name>
<keyword evidence="1" id="KW-1133">Transmembrane helix</keyword>
<dbReference type="EMBL" id="FQVD01000008">
    <property type="protein sequence ID" value="SHE93899.1"/>
    <property type="molecule type" value="Genomic_DNA"/>
</dbReference>
<keyword evidence="1" id="KW-0812">Transmembrane</keyword>
<keyword evidence="1" id="KW-0472">Membrane</keyword>
<protein>
    <recommendedName>
        <fullName evidence="4">Fimbrillin-like</fullName>
    </recommendedName>
</protein>
<feature type="transmembrane region" description="Helical" evidence="1">
    <location>
        <begin position="21"/>
        <end position="39"/>
    </location>
</feature>
<gene>
    <name evidence="2" type="ORF">SAMN05444349_108109</name>
</gene>
<dbReference type="Proteomes" id="UP000184436">
    <property type="component" value="Unassembled WGS sequence"/>
</dbReference>
<accession>A0A1M4XK73</accession>
<dbReference type="AlphaFoldDB" id="A0A1M4XK73"/>